<proteinExistence type="predicted"/>
<accession>A0ABR5MIF3</accession>
<evidence type="ECO:0000313" key="2">
    <source>
        <dbReference type="EMBL" id="KPH74043.1"/>
    </source>
</evidence>
<dbReference type="RefSeq" id="WP_047186851.1">
    <property type="nucleotide sequence ID" value="NZ_JAHHXM010000012.1"/>
</dbReference>
<feature type="compositionally biased region" description="Basic and acidic residues" evidence="1">
    <location>
        <begin position="47"/>
        <end position="63"/>
    </location>
</feature>
<comment type="caution">
    <text evidence="2">The sequence shown here is derived from an EMBL/GenBank/DDBJ whole genome shotgun (WGS) entry which is preliminary data.</text>
</comment>
<evidence type="ECO:0000313" key="3">
    <source>
        <dbReference type="Proteomes" id="UP000037854"/>
    </source>
</evidence>
<evidence type="ECO:0000256" key="1">
    <source>
        <dbReference type="SAM" id="MobiDB-lite"/>
    </source>
</evidence>
<sequence>MPKKDRTKSVVGDKTYQHSDYHSNDQLSKGMAETHEQVSDSYMEGSIEEHNITDGKDGKLPRE</sequence>
<gene>
    <name evidence="2" type="ORF">AFL42_10955</name>
</gene>
<protein>
    <recommendedName>
        <fullName evidence="4">DUF4025 domain-containing protein</fullName>
    </recommendedName>
</protein>
<organism evidence="2 3">
    <name type="scientific">Oceanobacillus caeni</name>
    <dbReference type="NCBI Taxonomy" id="405946"/>
    <lineage>
        <taxon>Bacteria</taxon>
        <taxon>Bacillati</taxon>
        <taxon>Bacillota</taxon>
        <taxon>Bacilli</taxon>
        <taxon>Bacillales</taxon>
        <taxon>Bacillaceae</taxon>
        <taxon>Oceanobacillus</taxon>
    </lineage>
</organism>
<reference evidence="2 3" key="1">
    <citation type="submission" date="2015-07" db="EMBL/GenBank/DDBJ databases">
        <title>High-quality draft genome sequence of Oceanobacillus caeni HM6, a bacillus isolated from a human feces.</title>
        <authorList>
            <person name="Kumar J."/>
            <person name="Verma M.K."/>
            <person name="Pandey R."/>
            <person name="Bhambi M."/>
            <person name="Chauhan N."/>
        </authorList>
    </citation>
    <scope>NUCLEOTIDE SEQUENCE [LARGE SCALE GENOMIC DNA]</scope>
    <source>
        <strain evidence="2 3">HM6</strain>
    </source>
</reference>
<keyword evidence="3" id="KW-1185">Reference proteome</keyword>
<name>A0ABR5MIF3_9BACI</name>
<feature type="region of interest" description="Disordered" evidence="1">
    <location>
        <begin position="1"/>
        <end position="63"/>
    </location>
</feature>
<dbReference type="Pfam" id="PF13217">
    <property type="entry name" value="DUF4025"/>
    <property type="match status" value="1"/>
</dbReference>
<dbReference type="EMBL" id="LGTK01000036">
    <property type="protein sequence ID" value="KPH74043.1"/>
    <property type="molecule type" value="Genomic_DNA"/>
</dbReference>
<evidence type="ECO:0008006" key="4">
    <source>
        <dbReference type="Google" id="ProtNLM"/>
    </source>
</evidence>
<dbReference type="InterPro" id="IPR025100">
    <property type="entry name" value="DUF4025"/>
</dbReference>
<dbReference type="Proteomes" id="UP000037854">
    <property type="component" value="Unassembled WGS sequence"/>
</dbReference>